<proteinExistence type="predicted"/>
<dbReference type="AlphaFoldDB" id="A0A1E1KGK9"/>
<name>A0A1E1KGK9_9HELO</name>
<evidence type="ECO:0000313" key="3">
    <source>
        <dbReference type="Proteomes" id="UP000178912"/>
    </source>
</evidence>
<feature type="compositionally biased region" description="Low complexity" evidence="1">
    <location>
        <begin position="1"/>
        <end position="23"/>
    </location>
</feature>
<dbReference type="Proteomes" id="UP000178912">
    <property type="component" value="Unassembled WGS sequence"/>
</dbReference>
<sequence>MSSSLAASASPVASSPSTSSDTPAEPDFHSVFIDLFPPQAPFEVESSTLDILNIPTGVSAAMNARLTAIHNMLANMATERESMRAEMEAMNKARLTAMADLHQNLRAGVRGLEDLAQDDRVKLQFHFDEIRRHHDDNQRRLDENA</sequence>
<reference evidence="3" key="1">
    <citation type="submission" date="2016-03" db="EMBL/GenBank/DDBJ databases">
        <authorList>
            <person name="Guldener U."/>
        </authorList>
    </citation>
    <scope>NUCLEOTIDE SEQUENCE [LARGE SCALE GENOMIC DNA]</scope>
    <source>
        <strain evidence="3">04CH-RAC-A.6.1</strain>
    </source>
</reference>
<evidence type="ECO:0000256" key="1">
    <source>
        <dbReference type="SAM" id="MobiDB-lite"/>
    </source>
</evidence>
<keyword evidence="3" id="KW-1185">Reference proteome</keyword>
<feature type="region of interest" description="Disordered" evidence="1">
    <location>
        <begin position="1"/>
        <end position="24"/>
    </location>
</feature>
<accession>A0A1E1KGK9</accession>
<protein>
    <submittedName>
        <fullName evidence="2">Uncharacterized protein</fullName>
    </submittedName>
</protein>
<evidence type="ECO:0000313" key="2">
    <source>
        <dbReference type="EMBL" id="CZS97149.1"/>
    </source>
</evidence>
<dbReference type="EMBL" id="FJUX01000030">
    <property type="protein sequence ID" value="CZS97149.1"/>
    <property type="molecule type" value="Genomic_DNA"/>
</dbReference>
<gene>
    <name evidence="2" type="ORF">RAG0_06288</name>
</gene>
<organism evidence="2 3">
    <name type="scientific">Rhynchosporium agropyri</name>
    <dbReference type="NCBI Taxonomy" id="914238"/>
    <lineage>
        <taxon>Eukaryota</taxon>
        <taxon>Fungi</taxon>
        <taxon>Dikarya</taxon>
        <taxon>Ascomycota</taxon>
        <taxon>Pezizomycotina</taxon>
        <taxon>Leotiomycetes</taxon>
        <taxon>Helotiales</taxon>
        <taxon>Ploettnerulaceae</taxon>
        <taxon>Rhynchosporium</taxon>
    </lineage>
</organism>